<dbReference type="Proteomes" id="UP001501600">
    <property type="component" value="Unassembled WGS sequence"/>
</dbReference>
<keyword evidence="2" id="KW-1185">Reference proteome</keyword>
<proteinExistence type="predicted"/>
<evidence type="ECO:0000313" key="2">
    <source>
        <dbReference type="Proteomes" id="UP001501600"/>
    </source>
</evidence>
<protein>
    <submittedName>
        <fullName evidence="1">Murein L,D-transpeptidase catalytic domain family protein</fullName>
    </submittedName>
</protein>
<dbReference type="EMBL" id="BAABLF010000005">
    <property type="protein sequence ID" value="GAA5187716.1"/>
    <property type="molecule type" value="Genomic_DNA"/>
</dbReference>
<dbReference type="RefSeq" id="WP_345315561.1">
    <property type="nucleotide sequence ID" value="NZ_BAABLF010000005.1"/>
</dbReference>
<dbReference type="InterPro" id="IPR032676">
    <property type="entry name" value="YkuD_2"/>
</dbReference>
<gene>
    <name evidence="1" type="ORF">GCM10025772_05980</name>
</gene>
<reference evidence="2" key="1">
    <citation type="journal article" date="2019" name="Int. J. Syst. Evol. Microbiol.">
        <title>The Global Catalogue of Microorganisms (GCM) 10K type strain sequencing project: providing services to taxonomists for standard genome sequencing and annotation.</title>
        <authorList>
            <consortium name="The Broad Institute Genomics Platform"/>
            <consortium name="The Broad Institute Genome Sequencing Center for Infectious Disease"/>
            <person name="Wu L."/>
            <person name="Ma J."/>
        </authorList>
    </citation>
    <scope>NUCLEOTIDE SEQUENCE [LARGE SCALE GENOMIC DNA]</scope>
    <source>
        <strain evidence="2">JCM 18720</strain>
    </source>
</reference>
<name>A0ABP9RX75_9GAMM</name>
<evidence type="ECO:0000313" key="1">
    <source>
        <dbReference type="EMBL" id="GAA5187716.1"/>
    </source>
</evidence>
<sequence length="235" mass="25210">MLSLRSLCLTLLTLLTFLIPTLSRADSRPAAAINVPKSAQGLDRSNAASAKGQQGSDQLLLARVGLQGRLDPDVFSEALARYRTTPGVSSPILTIIDYSKPSNEKRFFVIDMANEALLYDTFVSHGRQSGALYADTFSNRVSSHQSSLGTFITGETYVGSNGYSLRLDGLDPGVNDNARQRYIVIHGADYADPTRLAHQGMLGRSLGCPALPPQLAKQVIDTIKGGSVIYAHGQA</sequence>
<dbReference type="PANTHER" id="PTHR38477:SF1">
    <property type="entry name" value="MUREIN L,D-TRANSPEPTIDASE CATALYTIC DOMAIN FAMILY PROTEIN"/>
    <property type="match status" value="1"/>
</dbReference>
<comment type="caution">
    <text evidence="1">The sequence shown here is derived from an EMBL/GenBank/DDBJ whole genome shotgun (WGS) entry which is preliminary data.</text>
</comment>
<organism evidence="1 2">
    <name type="scientific">Ferrimonas gelatinilytica</name>
    <dbReference type="NCBI Taxonomy" id="1255257"/>
    <lineage>
        <taxon>Bacteria</taxon>
        <taxon>Pseudomonadati</taxon>
        <taxon>Pseudomonadota</taxon>
        <taxon>Gammaproteobacteria</taxon>
        <taxon>Alteromonadales</taxon>
        <taxon>Ferrimonadaceae</taxon>
        <taxon>Ferrimonas</taxon>
    </lineage>
</organism>
<dbReference type="PANTHER" id="PTHR38477">
    <property type="entry name" value="HYPOTHETICAL EXPORTED PROTEIN"/>
    <property type="match status" value="1"/>
</dbReference>
<accession>A0ABP9RX75</accession>
<dbReference type="Pfam" id="PF13645">
    <property type="entry name" value="YkuD_2"/>
    <property type="match status" value="1"/>
</dbReference>